<dbReference type="Proteomes" id="UP000290657">
    <property type="component" value="Unassembled WGS sequence"/>
</dbReference>
<dbReference type="RefSeq" id="WP_128996605.1">
    <property type="nucleotide sequence ID" value="NZ_PDKN01000006.1"/>
</dbReference>
<gene>
    <name evidence="1" type="ORF">CRV04_09465</name>
</gene>
<organism evidence="1 2">
    <name type="scientific">Candidatus Marinarcus aquaticus</name>
    <dbReference type="NCBI Taxonomy" id="2044504"/>
    <lineage>
        <taxon>Bacteria</taxon>
        <taxon>Pseudomonadati</taxon>
        <taxon>Campylobacterota</taxon>
        <taxon>Epsilonproteobacteria</taxon>
        <taxon>Campylobacterales</taxon>
        <taxon>Arcobacteraceae</taxon>
        <taxon>Candidatus Marinarcus</taxon>
    </lineage>
</organism>
<proteinExistence type="predicted"/>
<dbReference type="EMBL" id="PDKN01000006">
    <property type="protein sequence ID" value="RXJ56262.1"/>
    <property type="molecule type" value="Genomic_DNA"/>
</dbReference>
<evidence type="ECO:0000313" key="2">
    <source>
        <dbReference type="Proteomes" id="UP000290657"/>
    </source>
</evidence>
<comment type="caution">
    <text evidence="1">The sequence shown here is derived from an EMBL/GenBank/DDBJ whole genome shotgun (WGS) entry which is preliminary data.</text>
</comment>
<protein>
    <submittedName>
        <fullName evidence="1">Uncharacterized protein</fullName>
    </submittedName>
</protein>
<name>A0A4V1LNU3_9BACT</name>
<sequence length="125" mass="14335">MIEQTIEKMVTLIEVLKQAIKDDIEDIKLANHEKLLERNEVKQQYMEEIVELKSDLNQQLVSAMKSGVDVNIYRDQVNDLENQLKELYALNGKLASIVLPVKQMYKEIVDELSAQTGGNVFEIKA</sequence>
<accession>A0A4V1LNU3</accession>
<reference evidence="1 2" key="1">
    <citation type="submission" date="2017-10" db="EMBL/GenBank/DDBJ databases">
        <title>Genomics of the genus Arcobacter.</title>
        <authorList>
            <person name="Perez-Cataluna A."/>
            <person name="Figueras M.J."/>
        </authorList>
    </citation>
    <scope>NUCLEOTIDE SEQUENCE [LARGE SCALE GENOMIC DNA]</scope>
    <source>
        <strain evidence="1 2">CECT 8987</strain>
    </source>
</reference>
<evidence type="ECO:0000313" key="1">
    <source>
        <dbReference type="EMBL" id="RXJ56262.1"/>
    </source>
</evidence>
<keyword evidence="2" id="KW-1185">Reference proteome</keyword>
<dbReference type="AlphaFoldDB" id="A0A4V1LNU3"/>
<dbReference type="OrthoDB" id="5334106at2"/>